<feature type="compositionally biased region" description="Polar residues" evidence="1">
    <location>
        <begin position="204"/>
        <end position="221"/>
    </location>
</feature>
<feature type="compositionally biased region" description="Basic and acidic residues" evidence="1">
    <location>
        <begin position="124"/>
        <end position="138"/>
    </location>
</feature>
<feature type="non-terminal residue" evidence="3">
    <location>
        <position position="221"/>
    </location>
</feature>
<sequence>MPSMRVFELAKELNMPARQMIQKLRTAGVPVSGNFHELSEDQVSRVRNLISGKQSVGDAGLRSRADGTRRVISSRRDPDESQDTEEEPRVITISAKTQQDQPEEDESRPRRRRRRKLEEDLESKDEVSKDEIVEKIDSVEIVAEGNEEKTAELKQDPQAQEEKPEQEAIQKPENVESLRKGKPSDSAVEDKTVPAPVEAKAKSPSKNFKEQPQQSPTKAKT</sequence>
<feature type="compositionally biased region" description="Basic and acidic residues" evidence="1">
    <location>
        <begin position="61"/>
        <end position="79"/>
    </location>
</feature>
<protein>
    <recommendedName>
        <fullName evidence="2">Translation initiation factor IF-2 N-terminal domain-containing protein</fullName>
    </recommendedName>
</protein>
<evidence type="ECO:0000313" key="3">
    <source>
        <dbReference type="EMBL" id="SVE16479.1"/>
    </source>
</evidence>
<feature type="non-terminal residue" evidence="3">
    <location>
        <position position="1"/>
    </location>
</feature>
<dbReference type="InterPro" id="IPR006847">
    <property type="entry name" value="IF2_N"/>
</dbReference>
<evidence type="ECO:0000259" key="2">
    <source>
        <dbReference type="Pfam" id="PF04760"/>
    </source>
</evidence>
<accession>A0A383B9P5</accession>
<gene>
    <name evidence="3" type="ORF">METZ01_LOCUS469333</name>
</gene>
<dbReference type="AlphaFoldDB" id="A0A383B9P5"/>
<name>A0A383B9P5_9ZZZZ</name>
<feature type="domain" description="Translation initiation factor IF-2 N-terminal" evidence="2">
    <location>
        <begin position="1"/>
        <end position="46"/>
    </location>
</feature>
<proteinExistence type="predicted"/>
<organism evidence="3">
    <name type="scientific">marine metagenome</name>
    <dbReference type="NCBI Taxonomy" id="408172"/>
    <lineage>
        <taxon>unclassified sequences</taxon>
        <taxon>metagenomes</taxon>
        <taxon>ecological metagenomes</taxon>
    </lineage>
</organism>
<dbReference type="Gene3D" id="1.10.10.2480">
    <property type="match status" value="1"/>
</dbReference>
<dbReference type="EMBL" id="UINC01198500">
    <property type="protein sequence ID" value="SVE16479.1"/>
    <property type="molecule type" value="Genomic_DNA"/>
</dbReference>
<feature type="region of interest" description="Disordered" evidence="1">
    <location>
        <begin position="54"/>
        <end position="221"/>
    </location>
</feature>
<reference evidence="3" key="1">
    <citation type="submission" date="2018-05" db="EMBL/GenBank/DDBJ databases">
        <authorList>
            <person name="Lanie J.A."/>
            <person name="Ng W.-L."/>
            <person name="Kazmierczak K.M."/>
            <person name="Andrzejewski T.M."/>
            <person name="Davidsen T.M."/>
            <person name="Wayne K.J."/>
            <person name="Tettelin H."/>
            <person name="Glass J.I."/>
            <person name="Rusch D."/>
            <person name="Podicherti R."/>
            <person name="Tsui H.-C.T."/>
            <person name="Winkler M.E."/>
        </authorList>
    </citation>
    <scope>NUCLEOTIDE SEQUENCE</scope>
</reference>
<evidence type="ECO:0000256" key="1">
    <source>
        <dbReference type="SAM" id="MobiDB-lite"/>
    </source>
</evidence>
<feature type="compositionally biased region" description="Basic and acidic residues" evidence="1">
    <location>
        <begin position="146"/>
        <end position="192"/>
    </location>
</feature>
<dbReference type="Pfam" id="PF04760">
    <property type="entry name" value="IF2_N"/>
    <property type="match status" value="1"/>
</dbReference>